<dbReference type="PANTHER" id="PTHR42943">
    <property type="entry name" value="GLUTATHIONE S-TRANSFERASE KAPPA"/>
    <property type="match status" value="1"/>
</dbReference>
<sequence>MTKEVEFLFDVGSPTTYLAYTQLPAIAEKARANIIWIPILLGGLFKAVGNQSPAFLAPKSAWMASDLPRFARRYNVPYQPNKHFPINTLALMRGAVAADEDGFLQEYLAAVFPAMWVQSRKMDDPEVVSETLITGGIDPNQLFARIGDQAVKDKLKSNTEHAAERGAFGAPTFFVGRNMFFGQDRLDFVLEALET</sequence>
<dbReference type="GO" id="GO:0006749">
    <property type="term" value="P:glutathione metabolic process"/>
    <property type="evidence" value="ECO:0007669"/>
    <property type="project" value="TreeGrafter"/>
</dbReference>
<protein>
    <recommendedName>
        <fullName evidence="1">DSBA-like thioredoxin domain-containing protein</fullName>
    </recommendedName>
</protein>
<dbReference type="Gene3D" id="3.40.30.10">
    <property type="entry name" value="Glutaredoxin"/>
    <property type="match status" value="1"/>
</dbReference>
<dbReference type="CDD" id="cd03022">
    <property type="entry name" value="DsbA_HCCA_Iso"/>
    <property type="match status" value="1"/>
</dbReference>
<dbReference type="InterPro" id="IPR036249">
    <property type="entry name" value="Thioredoxin-like_sf"/>
</dbReference>
<name>A0A382W4W1_9ZZZZ</name>
<proteinExistence type="predicted"/>
<dbReference type="InterPro" id="IPR051924">
    <property type="entry name" value="GST_Kappa/NadH"/>
</dbReference>
<dbReference type="SUPFAM" id="SSF52833">
    <property type="entry name" value="Thioredoxin-like"/>
    <property type="match status" value="1"/>
</dbReference>
<reference evidence="2" key="1">
    <citation type="submission" date="2018-05" db="EMBL/GenBank/DDBJ databases">
        <authorList>
            <person name="Lanie J.A."/>
            <person name="Ng W.-L."/>
            <person name="Kazmierczak K.M."/>
            <person name="Andrzejewski T.M."/>
            <person name="Davidsen T.M."/>
            <person name="Wayne K.J."/>
            <person name="Tettelin H."/>
            <person name="Glass J.I."/>
            <person name="Rusch D."/>
            <person name="Podicherti R."/>
            <person name="Tsui H.-C.T."/>
            <person name="Winkler M.E."/>
        </authorList>
    </citation>
    <scope>NUCLEOTIDE SEQUENCE</scope>
</reference>
<dbReference type="AlphaFoldDB" id="A0A382W4W1"/>
<organism evidence="2">
    <name type="scientific">marine metagenome</name>
    <dbReference type="NCBI Taxonomy" id="408172"/>
    <lineage>
        <taxon>unclassified sequences</taxon>
        <taxon>metagenomes</taxon>
        <taxon>ecological metagenomes</taxon>
    </lineage>
</organism>
<evidence type="ECO:0000313" key="2">
    <source>
        <dbReference type="EMBL" id="SVD53305.1"/>
    </source>
</evidence>
<dbReference type="PANTHER" id="PTHR42943:SF2">
    <property type="entry name" value="GLUTATHIONE S-TRANSFERASE KAPPA 1"/>
    <property type="match status" value="1"/>
</dbReference>
<dbReference type="InterPro" id="IPR014440">
    <property type="entry name" value="HCCAis_GSTk"/>
</dbReference>
<evidence type="ECO:0000259" key="1">
    <source>
        <dbReference type="Pfam" id="PF01323"/>
    </source>
</evidence>
<gene>
    <name evidence="2" type="ORF">METZ01_LOCUS406159</name>
</gene>
<accession>A0A382W4W1</accession>
<feature type="domain" description="DSBA-like thioredoxin" evidence="1">
    <location>
        <begin position="5"/>
        <end position="193"/>
    </location>
</feature>
<dbReference type="EMBL" id="UINC01156727">
    <property type="protein sequence ID" value="SVD53305.1"/>
    <property type="molecule type" value="Genomic_DNA"/>
</dbReference>
<dbReference type="InterPro" id="IPR044087">
    <property type="entry name" value="NahD-like"/>
</dbReference>
<dbReference type="Pfam" id="PF01323">
    <property type="entry name" value="DSBA"/>
    <property type="match status" value="1"/>
</dbReference>
<dbReference type="InterPro" id="IPR001853">
    <property type="entry name" value="DSBA-like_thioredoxin_dom"/>
</dbReference>
<dbReference type="GO" id="GO:0018845">
    <property type="term" value="F:2-hydroxychromene-2-carboxylate isomerase activity"/>
    <property type="evidence" value="ECO:0007669"/>
    <property type="project" value="InterPro"/>
</dbReference>
<dbReference type="PIRSF" id="PIRSF006386">
    <property type="entry name" value="HCCAis_GSTk"/>
    <property type="match status" value="1"/>
</dbReference>
<dbReference type="GO" id="GO:0004364">
    <property type="term" value="F:glutathione transferase activity"/>
    <property type="evidence" value="ECO:0007669"/>
    <property type="project" value="TreeGrafter"/>
</dbReference>
<dbReference type="GO" id="GO:0004602">
    <property type="term" value="F:glutathione peroxidase activity"/>
    <property type="evidence" value="ECO:0007669"/>
    <property type="project" value="TreeGrafter"/>
</dbReference>
<dbReference type="GO" id="GO:1901170">
    <property type="term" value="P:naphthalene catabolic process"/>
    <property type="evidence" value="ECO:0007669"/>
    <property type="project" value="InterPro"/>
</dbReference>